<dbReference type="OrthoDB" id="285675at2"/>
<dbReference type="SMART" id="SM01219">
    <property type="entry name" value="Frataxin_Cyay"/>
    <property type="match status" value="1"/>
</dbReference>
<dbReference type="AlphaFoldDB" id="A0A562ZPE6"/>
<evidence type="ECO:0000256" key="2">
    <source>
        <dbReference type="ARBA" id="ARBA00022723"/>
    </source>
</evidence>
<dbReference type="InterPro" id="IPR002908">
    <property type="entry name" value="Frataxin/CyaY"/>
</dbReference>
<dbReference type="GO" id="GO:0005737">
    <property type="term" value="C:cytoplasm"/>
    <property type="evidence" value="ECO:0007669"/>
    <property type="project" value="UniProtKB-ARBA"/>
</dbReference>
<dbReference type="HAMAP" id="MF_00142">
    <property type="entry name" value="CyaY"/>
    <property type="match status" value="1"/>
</dbReference>
<dbReference type="PROSITE" id="PS01344">
    <property type="entry name" value="FRATAXIN_1"/>
    <property type="match status" value="1"/>
</dbReference>
<dbReference type="PROSITE" id="PS50810">
    <property type="entry name" value="FRATAXIN_2"/>
    <property type="match status" value="1"/>
</dbReference>
<organism evidence="5 6">
    <name type="scientific">Caenimonas sedimenti</name>
    <dbReference type="NCBI Taxonomy" id="2596921"/>
    <lineage>
        <taxon>Bacteria</taxon>
        <taxon>Pseudomonadati</taxon>
        <taxon>Pseudomonadota</taxon>
        <taxon>Betaproteobacteria</taxon>
        <taxon>Burkholderiales</taxon>
        <taxon>Comamonadaceae</taxon>
        <taxon>Caenimonas</taxon>
    </lineage>
</organism>
<comment type="caution">
    <text evidence="5">The sequence shown here is derived from an EMBL/GenBank/DDBJ whole genome shotgun (WGS) entry which is preliminary data.</text>
</comment>
<evidence type="ECO:0000313" key="6">
    <source>
        <dbReference type="Proteomes" id="UP000318199"/>
    </source>
</evidence>
<accession>A0A562ZPE6</accession>
<dbReference type="Gene3D" id="3.30.920.10">
    <property type="entry name" value="Frataxin/CyaY"/>
    <property type="match status" value="1"/>
</dbReference>
<comment type="similarity">
    <text evidence="1 4">Belongs to the frataxin family.</text>
</comment>
<dbReference type="Pfam" id="PF01491">
    <property type="entry name" value="Frataxin_Cyay"/>
    <property type="match status" value="1"/>
</dbReference>
<dbReference type="SUPFAM" id="SSF55387">
    <property type="entry name" value="Frataxin/Nqo15-like"/>
    <property type="match status" value="1"/>
</dbReference>
<proteinExistence type="inferred from homology"/>
<keyword evidence="6" id="KW-1185">Reference proteome</keyword>
<evidence type="ECO:0000256" key="4">
    <source>
        <dbReference type="HAMAP-Rule" id="MF_00142"/>
    </source>
</evidence>
<reference evidence="5 6" key="1">
    <citation type="submission" date="2019-07" db="EMBL/GenBank/DDBJ databases">
        <title>Caenimonas sedimenti sp. nov., isolated from activated sludge.</title>
        <authorList>
            <person name="Xu J."/>
        </authorList>
    </citation>
    <scope>NUCLEOTIDE SEQUENCE [LARGE SCALE GENOMIC DNA]</scope>
    <source>
        <strain evidence="5 6">HX-9-20</strain>
    </source>
</reference>
<dbReference type="InterPro" id="IPR020895">
    <property type="entry name" value="Frataxin_CS"/>
</dbReference>
<protein>
    <recommendedName>
        <fullName evidence="4">Iron-sulfur cluster assembly protein CyaY</fullName>
    </recommendedName>
</protein>
<dbReference type="RefSeq" id="WP_145894018.1">
    <property type="nucleotide sequence ID" value="NZ_VOBQ01000012.1"/>
</dbReference>
<keyword evidence="3 4" id="KW-0408">Iron</keyword>
<name>A0A562ZPE6_9BURK</name>
<gene>
    <name evidence="4 5" type="primary">cyaY</name>
    <name evidence="5" type="ORF">FN976_15915</name>
</gene>
<evidence type="ECO:0000313" key="5">
    <source>
        <dbReference type="EMBL" id="TWO70462.1"/>
    </source>
</evidence>
<evidence type="ECO:0000256" key="3">
    <source>
        <dbReference type="ARBA" id="ARBA00023004"/>
    </source>
</evidence>
<dbReference type="GO" id="GO:0016226">
    <property type="term" value="P:iron-sulfur cluster assembly"/>
    <property type="evidence" value="ECO:0007669"/>
    <property type="project" value="UniProtKB-UniRule"/>
</dbReference>
<dbReference type="GO" id="GO:0008199">
    <property type="term" value="F:ferric iron binding"/>
    <property type="evidence" value="ECO:0007669"/>
    <property type="project" value="InterPro"/>
</dbReference>
<keyword evidence="2 4" id="KW-0479">Metal-binding</keyword>
<comment type="function">
    <text evidence="4">Involved in iron-sulfur (Fe-S) cluster assembly. May act as a regulator of Fe-S biogenesis.</text>
</comment>
<dbReference type="InterPro" id="IPR036524">
    <property type="entry name" value="Frataxin/CyaY_sf"/>
</dbReference>
<dbReference type="Proteomes" id="UP000318199">
    <property type="component" value="Unassembled WGS sequence"/>
</dbReference>
<dbReference type="NCBIfam" id="TIGR03421">
    <property type="entry name" value="FeS_CyaY"/>
    <property type="match status" value="1"/>
</dbReference>
<dbReference type="InterPro" id="IPR047584">
    <property type="entry name" value="CyaY"/>
</dbReference>
<evidence type="ECO:0000256" key="1">
    <source>
        <dbReference type="ARBA" id="ARBA00008183"/>
    </source>
</evidence>
<sequence length="109" mass="12322">MTDLEYMDRAEALLASVEACCDRINEATDADIDNQRVGGMITLVFQDRSQIVINLQKPLQEVWLATRAGGFHYRFDGTRWKDTKGEGEFFADLSRYASQQAGEPLLFSP</sequence>
<dbReference type="EMBL" id="VOBQ01000012">
    <property type="protein sequence ID" value="TWO70462.1"/>
    <property type="molecule type" value="Genomic_DNA"/>
</dbReference>